<evidence type="ECO:0000256" key="1">
    <source>
        <dbReference type="ARBA" id="ARBA00023015"/>
    </source>
</evidence>
<dbReference type="Gene3D" id="1.10.10.60">
    <property type="entry name" value="Homeodomain-like"/>
    <property type="match status" value="1"/>
</dbReference>
<dbReference type="PANTHER" id="PTHR46796:SF6">
    <property type="entry name" value="ARAC SUBFAMILY"/>
    <property type="match status" value="1"/>
</dbReference>
<dbReference type="InterPro" id="IPR009057">
    <property type="entry name" value="Homeodomain-like_sf"/>
</dbReference>
<feature type="domain" description="HTH araC/xylS-type" evidence="4">
    <location>
        <begin position="229"/>
        <end position="329"/>
    </location>
</feature>
<comment type="caution">
    <text evidence="5">The sequence shown here is derived from an EMBL/GenBank/DDBJ whole genome shotgun (WGS) entry which is preliminary data.</text>
</comment>
<keyword evidence="6" id="KW-1185">Reference proteome</keyword>
<dbReference type="PANTHER" id="PTHR46796">
    <property type="entry name" value="HTH-TYPE TRANSCRIPTIONAL ACTIVATOR RHAS-RELATED"/>
    <property type="match status" value="1"/>
</dbReference>
<evidence type="ECO:0000256" key="3">
    <source>
        <dbReference type="ARBA" id="ARBA00023163"/>
    </source>
</evidence>
<dbReference type="Proteomes" id="UP000198615">
    <property type="component" value="Unassembled WGS sequence"/>
</dbReference>
<dbReference type="Pfam" id="PF12833">
    <property type="entry name" value="HTH_18"/>
    <property type="match status" value="1"/>
</dbReference>
<dbReference type="PROSITE" id="PS01124">
    <property type="entry name" value="HTH_ARAC_FAMILY_2"/>
    <property type="match status" value="1"/>
</dbReference>
<keyword evidence="2 5" id="KW-0238">DNA-binding</keyword>
<protein>
    <submittedName>
        <fullName evidence="5">AraC-type DNA-binding protein</fullName>
    </submittedName>
</protein>
<proteinExistence type="predicted"/>
<evidence type="ECO:0000259" key="4">
    <source>
        <dbReference type="PROSITE" id="PS01124"/>
    </source>
</evidence>
<dbReference type="SUPFAM" id="SSF46689">
    <property type="entry name" value="Homeodomain-like"/>
    <property type="match status" value="1"/>
</dbReference>
<dbReference type="RefSeq" id="WP_093152571.1">
    <property type="nucleotide sequence ID" value="NZ_FNBW01000012.1"/>
</dbReference>
<accession>A0A8G2BKA3</accession>
<evidence type="ECO:0000313" key="5">
    <source>
        <dbReference type="EMBL" id="SDG20040.1"/>
    </source>
</evidence>
<evidence type="ECO:0000313" key="6">
    <source>
        <dbReference type="Proteomes" id="UP000198615"/>
    </source>
</evidence>
<reference evidence="5 6" key="1">
    <citation type="submission" date="2016-10" db="EMBL/GenBank/DDBJ databases">
        <authorList>
            <person name="Varghese N."/>
            <person name="Submissions S."/>
        </authorList>
    </citation>
    <scope>NUCLEOTIDE SEQUENCE [LARGE SCALE GENOMIC DNA]</scope>
    <source>
        <strain evidence="5 6">DSM 18839</strain>
    </source>
</reference>
<dbReference type="GO" id="GO:0003700">
    <property type="term" value="F:DNA-binding transcription factor activity"/>
    <property type="evidence" value="ECO:0007669"/>
    <property type="project" value="InterPro"/>
</dbReference>
<keyword evidence="3" id="KW-0804">Transcription</keyword>
<dbReference type="GO" id="GO:0043565">
    <property type="term" value="F:sequence-specific DNA binding"/>
    <property type="evidence" value="ECO:0007669"/>
    <property type="project" value="InterPro"/>
</dbReference>
<dbReference type="SMART" id="SM00342">
    <property type="entry name" value="HTH_ARAC"/>
    <property type="match status" value="1"/>
</dbReference>
<organism evidence="5 6">
    <name type="scientific">Thalassobaculum litoreum DSM 18839</name>
    <dbReference type="NCBI Taxonomy" id="1123362"/>
    <lineage>
        <taxon>Bacteria</taxon>
        <taxon>Pseudomonadati</taxon>
        <taxon>Pseudomonadota</taxon>
        <taxon>Alphaproteobacteria</taxon>
        <taxon>Rhodospirillales</taxon>
        <taxon>Thalassobaculaceae</taxon>
        <taxon>Thalassobaculum</taxon>
    </lineage>
</organism>
<dbReference type="EMBL" id="FNBW01000012">
    <property type="protein sequence ID" value="SDG20040.1"/>
    <property type="molecule type" value="Genomic_DNA"/>
</dbReference>
<dbReference type="OrthoDB" id="5295469at2"/>
<dbReference type="InterPro" id="IPR050204">
    <property type="entry name" value="AraC_XylS_family_regulators"/>
</dbReference>
<dbReference type="InterPro" id="IPR018060">
    <property type="entry name" value="HTH_AraC"/>
</dbReference>
<gene>
    <name evidence="5" type="ORF">SAMN05660686_03647</name>
</gene>
<keyword evidence="1" id="KW-0805">Transcription regulation</keyword>
<sequence length="357" mass="40374">MRKKAGAILAQESIPVPHAHFKLDGVPERERFDVWRESISCVFEVEADRQVRNDNFHAEIDANMFGSIMLARTRTLQQRWERSPRLMARDGMDHYMIQLYEKGDMLWETKTGTRSFPTDGLVIFDLAQPAVSRTNNFANISLFIPRSMLEDQLTSADDQHLRVLTGEEPMVQLLRDHMSSLKALSSRMTARQGAEIAPATVGLAAACLNAAASPDRPNQASGVAFAKLTRARRHIEARLDDPDLSVDLICRNLGISRTKLYELFDSFGGIGTYIRDRRLRQALVALADKTRAHHSTYDIALAAGYSSDAAFVRAFHRRYGVTPNDVRHAGYAPRSSEHHDRPGLDRRHEDWVKHLMI</sequence>
<name>A0A8G2BKA3_9PROT</name>
<dbReference type="AlphaFoldDB" id="A0A8G2BKA3"/>
<evidence type="ECO:0000256" key="2">
    <source>
        <dbReference type="ARBA" id="ARBA00023125"/>
    </source>
</evidence>